<dbReference type="Proteomes" id="UP001273799">
    <property type="component" value="Unassembled WGS sequence"/>
</dbReference>
<dbReference type="RefSeq" id="WP_074662971.1">
    <property type="nucleotide sequence ID" value="NZ_FNAU01000010.1"/>
</dbReference>
<keyword evidence="3 6" id="KW-0812">Transmembrane</keyword>
<organism evidence="9 10">
    <name type="scientific">Actinobaculum suis</name>
    <dbReference type="NCBI Taxonomy" id="1657"/>
    <lineage>
        <taxon>Bacteria</taxon>
        <taxon>Bacillati</taxon>
        <taxon>Actinomycetota</taxon>
        <taxon>Actinomycetes</taxon>
        <taxon>Actinomycetales</taxon>
        <taxon>Actinomycetaceae</taxon>
        <taxon>Actinobaculum</taxon>
    </lineage>
</organism>
<evidence type="ECO:0000313" key="8">
    <source>
        <dbReference type="EMBL" id="MDY5153350.1"/>
    </source>
</evidence>
<evidence type="ECO:0000256" key="3">
    <source>
        <dbReference type="ARBA" id="ARBA00022692"/>
    </source>
</evidence>
<evidence type="ECO:0000313" key="10">
    <source>
        <dbReference type="Proteomes" id="UP000182744"/>
    </source>
</evidence>
<evidence type="ECO:0000259" key="7">
    <source>
        <dbReference type="Pfam" id="PF00482"/>
    </source>
</evidence>
<keyword evidence="5 6" id="KW-0472">Membrane</keyword>
<reference evidence="8" key="3">
    <citation type="submission" date="2023-10" db="EMBL/GenBank/DDBJ databases">
        <title>Whole Genome based description of the genera Actinobaculum and Actinotignum reveals a complex phylogenetic relationship within the species included in the genus Actinotignum.</title>
        <authorList>
            <person name="Jensen C.S."/>
            <person name="Dargis R."/>
            <person name="Kemp M."/>
            <person name="Christensen J.J."/>
        </authorList>
    </citation>
    <scope>NUCLEOTIDE SEQUENCE</scope>
    <source>
        <strain evidence="8">Actinobaculum_suis_CCUG19206T</strain>
    </source>
</reference>
<evidence type="ECO:0000256" key="6">
    <source>
        <dbReference type="SAM" id="Phobius"/>
    </source>
</evidence>
<dbReference type="Proteomes" id="UP000182744">
    <property type="component" value="Unassembled WGS sequence"/>
</dbReference>
<dbReference type="PANTHER" id="PTHR35007:SF2">
    <property type="entry name" value="PILUS ASSEMBLE PROTEIN"/>
    <property type="match status" value="1"/>
</dbReference>
<dbReference type="EMBL" id="JAWNFU010000002">
    <property type="protein sequence ID" value="MDY5153350.1"/>
    <property type="molecule type" value="Genomic_DNA"/>
</dbReference>
<dbReference type="AlphaFoldDB" id="A0A1G7DAP0"/>
<evidence type="ECO:0000313" key="9">
    <source>
        <dbReference type="EMBL" id="SDE48674.1"/>
    </source>
</evidence>
<evidence type="ECO:0000256" key="1">
    <source>
        <dbReference type="ARBA" id="ARBA00004651"/>
    </source>
</evidence>
<keyword evidence="4 6" id="KW-1133">Transmembrane helix</keyword>
<sequence length="295" mass="30957">MGIAIGAAAGLGIFLVLWASAAPVIEPKTISPEKIQHRRARCKAFAQGLGAGIASGLLAIMVIGNLPVAGAIAVLGAFLPRAFRNSRQRKARAEGREIWPEVLDSIVSRLRAGLSVGQALAGLSTSGGGALTRHFEVFAEELQATGRLGPSLDRLKNSLGDPVADRIIESIRISARLGGHDLAKTLESLAVSMRAENRARGELLARQSWTVNGARIAAVSPWIVLALLATRPGTVEAFRSSTGTLILLGGLVASLVAYGLMLRLGRLPEEKRVFAGPEAGVESAPKHIPGKERTP</sequence>
<comment type="subcellular location">
    <subcellularLocation>
        <location evidence="1">Cell membrane</location>
        <topology evidence="1">Multi-pass membrane protein</topology>
    </subcellularLocation>
</comment>
<dbReference type="Pfam" id="PF00482">
    <property type="entry name" value="T2SSF"/>
    <property type="match status" value="1"/>
</dbReference>
<evidence type="ECO:0000256" key="2">
    <source>
        <dbReference type="ARBA" id="ARBA00022475"/>
    </source>
</evidence>
<reference evidence="10" key="1">
    <citation type="submission" date="2016-10" db="EMBL/GenBank/DDBJ databases">
        <authorList>
            <person name="Varghese N."/>
        </authorList>
    </citation>
    <scope>NUCLEOTIDE SEQUENCE [LARGE SCALE GENOMIC DNA]</scope>
    <source>
        <strain evidence="10">DSM 20639</strain>
    </source>
</reference>
<dbReference type="PANTHER" id="PTHR35007">
    <property type="entry name" value="INTEGRAL MEMBRANE PROTEIN-RELATED"/>
    <property type="match status" value="1"/>
</dbReference>
<feature type="transmembrane region" description="Helical" evidence="6">
    <location>
        <begin position="209"/>
        <end position="230"/>
    </location>
</feature>
<accession>A0A1G7DAP0</accession>
<name>A0A1G7DAP0_9ACTO</name>
<protein>
    <submittedName>
        <fullName evidence="9">Tight adherence protein B</fullName>
    </submittedName>
    <submittedName>
        <fullName evidence="8">Type II secretion system F family protein</fullName>
    </submittedName>
</protein>
<keyword evidence="10" id="KW-1185">Reference proteome</keyword>
<reference evidence="9" key="2">
    <citation type="submission" date="2016-10" db="EMBL/GenBank/DDBJ databases">
        <authorList>
            <person name="de Groot N.N."/>
        </authorList>
    </citation>
    <scope>NUCLEOTIDE SEQUENCE [LARGE SCALE GENOMIC DNA]</scope>
    <source>
        <strain evidence="9">DSM 20639</strain>
    </source>
</reference>
<proteinExistence type="predicted"/>
<feature type="transmembrane region" description="Helical" evidence="6">
    <location>
        <begin position="242"/>
        <end position="262"/>
    </location>
</feature>
<evidence type="ECO:0000256" key="5">
    <source>
        <dbReference type="ARBA" id="ARBA00023136"/>
    </source>
</evidence>
<dbReference type="EMBL" id="FNAU01000010">
    <property type="protein sequence ID" value="SDE48674.1"/>
    <property type="molecule type" value="Genomic_DNA"/>
</dbReference>
<feature type="domain" description="Type II secretion system protein GspF" evidence="7">
    <location>
        <begin position="104"/>
        <end position="228"/>
    </location>
</feature>
<gene>
    <name evidence="8" type="ORF">R6G71_04720</name>
    <name evidence="9" type="ORF">SAMN05421878_11062</name>
</gene>
<evidence type="ECO:0000256" key="4">
    <source>
        <dbReference type="ARBA" id="ARBA00022989"/>
    </source>
</evidence>
<feature type="transmembrane region" description="Helical" evidence="6">
    <location>
        <begin position="53"/>
        <end position="79"/>
    </location>
</feature>
<dbReference type="InterPro" id="IPR018076">
    <property type="entry name" value="T2SS_GspF_dom"/>
</dbReference>
<dbReference type="GO" id="GO:0005886">
    <property type="term" value="C:plasma membrane"/>
    <property type="evidence" value="ECO:0007669"/>
    <property type="project" value="UniProtKB-SubCell"/>
</dbReference>
<keyword evidence="2" id="KW-1003">Cell membrane</keyword>